<accession>A0A1X6MTM7</accession>
<keyword evidence="4" id="KW-1185">Reference proteome</keyword>
<name>A0A1X6MTM7_9APHY</name>
<evidence type="ECO:0000313" key="3">
    <source>
        <dbReference type="EMBL" id="OSX59576.1"/>
    </source>
</evidence>
<sequence>MDEHSDIDDSPSKPTKRLRRTREGAKALLHKLRRKNHDMTTPAIELEIIPLPTPDNAAPTPTWPGLRPVDEFADYDWASAFANSPGIGAITTSPQPAHGSSSRQLQEAAARAREREVKATVAAKASLYKNARELGGTSRFELGHGWTRFVHFMGYVYYYNHDLHTVTRDNIEDEEMRKAVEEASIGVRNALEQDGLEDHIPEDCEIIIGDEAETAVAIHHPARRIYDTGPEDPSEVLEVRTMTTDYWDWAEQFPMHLEYNNLHSVEDMFLNALTYGANVRVLEDKDNDFPYTDEQIAKIMRTYRQQRVISTGDIRANCSFNWHIARLLREVQSARTLSPRKGCSSAVKAAFDFHRVSKKHRSSWQLEAAEYLLAGILLGAHKLYFGRLKNVRMGPSVHLTDFRDTVRSFLNEWSNSNLLATVFVGQNISGLQKTASLASSIFALLSAGTGVHHVWQHRAHVNTDIMNAVKYLNHMRDDYLDAPSDMLETDLLVTSAFLSVPFSALLWSMLCFTIALAALCIQSTISGGRVLLALTMAIFGLVALATWWFFRHIWKASRSESEVSAPHARVRTYISRTFPEVSFIREAFQEIHR</sequence>
<evidence type="ECO:0000256" key="1">
    <source>
        <dbReference type="SAM" id="MobiDB-lite"/>
    </source>
</evidence>
<feature type="transmembrane region" description="Helical" evidence="2">
    <location>
        <begin position="504"/>
        <end position="525"/>
    </location>
</feature>
<keyword evidence="2" id="KW-0472">Membrane</keyword>
<keyword evidence="2" id="KW-0812">Transmembrane</keyword>
<evidence type="ECO:0000313" key="4">
    <source>
        <dbReference type="Proteomes" id="UP000194127"/>
    </source>
</evidence>
<dbReference type="EMBL" id="KZ110602">
    <property type="protein sequence ID" value="OSX59576.1"/>
    <property type="molecule type" value="Genomic_DNA"/>
</dbReference>
<dbReference type="RefSeq" id="XP_024336370.1">
    <property type="nucleotide sequence ID" value="XM_024479620.1"/>
</dbReference>
<evidence type="ECO:0000256" key="2">
    <source>
        <dbReference type="SAM" id="Phobius"/>
    </source>
</evidence>
<keyword evidence="2" id="KW-1133">Transmembrane helix</keyword>
<dbReference type="Proteomes" id="UP000194127">
    <property type="component" value="Unassembled WGS sequence"/>
</dbReference>
<feature type="transmembrane region" description="Helical" evidence="2">
    <location>
        <begin position="531"/>
        <end position="550"/>
    </location>
</feature>
<proteinExistence type="predicted"/>
<dbReference type="OrthoDB" id="3166422at2759"/>
<gene>
    <name evidence="3" type="ORF">POSPLADRAFT_1048884</name>
</gene>
<dbReference type="GeneID" id="36324570"/>
<dbReference type="STRING" id="670580.A0A1X6MTM7"/>
<reference evidence="3 4" key="1">
    <citation type="submission" date="2017-04" db="EMBL/GenBank/DDBJ databases">
        <title>Genome Sequence of the Model Brown-Rot Fungus Postia placenta SB12.</title>
        <authorList>
            <consortium name="DOE Joint Genome Institute"/>
            <person name="Gaskell J."/>
            <person name="Kersten P."/>
            <person name="Larrondo L.F."/>
            <person name="Canessa P."/>
            <person name="Martinez D."/>
            <person name="Hibbett D."/>
            <person name="Schmoll M."/>
            <person name="Kubicek C.P."/>
            <person name="Martinez A.T."/>
            <person name="Yadav J."/>
            <person name="Master E."/>
            <person name="Magnuson J.K."/>
            <person name="James T."/>
            <person name="Yaver D."/>
            <person name="Berka R."/>
            <person name="Labutti K."/>
            <person name="Lipzen A."/>
            <person name="Aerts A."/>
            <person name="Barry K."/>
            <person name="Henrissat B."/>
            <person name="Blanchette R."/>
            <person name="Grigoriev I."/>
            <person name="Cullen D."/>
        </authorList>
    </citation>
    <scope>NUCLEOTIDE SEQUENCE [LARGE SCALE GENOMIC DNA]</scope>
    <source>
        <strain evidence="3 4">MAD-698-R-SB12</strain>
    </source>
</reference>
<organism evidence="3 4">
    <name type="scientific">Postia placenta MAD-698-R-SB12</name>
    <dbReference type="NCBI Taxonomy" id="670580"/>
    <lineage>
        <taxon>Eukaryota</taxon>
        <taxon>Fungi</taxon>
        <taxon>Dikarya</taxon>
        <taxon>Basidiomycota</taxon>
        <taxon>Agaricomycotina</taxon>
        <taxon>Agaricomycetes</taxon>
        <taxon>Polyporales</taxon>
        <taxon>Adustoporiaceae</taxon>
        <taxon>Rhodonia</taxon>
    </lineage>
</organism>
<dbReference type="AlphaFoldDB" id="A0A1X6MTM7"/>
<protein>
    <submittedName>
        <fullName evidence="3">Uncharacterized protein</fullName>
    </submittedName>
</protein>
<feature type="region of interest" description="Disordered" evidence="1">
    <location>
        <begin position="1"/>
        <end position="24"/>
    </location>
</feature>